<keyword evidence="5" id="KW-1185">Reference proteome</keyword>
<feature type="compositionally biased region" description="Polar residues" evidence="1">
    <location>
        <begin position="70"/>
        <end position="86"/>
    </location>
</feature>
<protein>
    <recommendedName>
        <fullName evidence="6">Or membrane protein</fullName>
    </recommendedName>
</protein>
<keyword evidence="3" id="KW-0732">Signal</keyword>
<proteinExistence type="predicted"/>
<keyword evidence="2" id="KW-0812">Transmembrane</keyword>
<evidence type="ECO:0000256" key="2">
    <source>
        <dbReference type="SAM" id="Phobius"/>
    </source>
</evidence>
<evidence type="ECO:0000313" key="5">
    <source>
        <dbReference type="Proteomes" id="UP000217209"/>
    </source>
</evidence>
<feature type="region of interest" description="Disordered" evidence="1">
    <location>
        <begin position="69"/>
        <end position="103"/>
    </location>
</feature>
<keyword evidence="2" id="KW-0472">Membrane</keyword>
<dbReference type="KEGG" id="cgv:CGLAU_07820"/>
<gene>
    <name evidence="4" type="ORF">CGLAU_07820</name>
</gene>
<name>A0A1Q2HXF8_9CORY</name>
<sequence length="145" mass="15209" precursor="true">MRNFRTAAAASATALALIVSGTTAAVAETTPEADASDRTVLHTGDQTDSIFKGFEQETDKPSSEIISDAFQGSSEGVGSSRALPNTDTEERFDGRDGFGKETNSERMPQWARIWVDGTIIAAIGAVIGLVIAGVNFAKFNGLLPA</sequence>
<accession>A0A1Q2HXF8</accession>
<dbReference type="Proteomes" id="UP000217209">
    <property type="component" value="Chromosome"/>
</dbReference>
<dbReference type="OrthoDB" id="4427319at2"/>
<dbReference type="AlphaFoldDB" id="A0A1Q2HXF8"/>
<feature type="signal peptide" evidence="3">
    <location>
        <begin position="1"/>
        <end position="27"/>
    </location>
</feature>
<evidence type="ECO:0008006" key="6">
    <source>
        <dbReference type="Google" id="ProtNLM"/>
    </source>
</evidence>
<organism evidence="4 5">
    <name type="scientific">Corynebacterium glaucum</name>
    <dbReference type="NCBI Taxonomy" id="187491"/>
    <lineage>
        <taxon>Bacteria</taxon>
        <taxon>Bacillati</taxon>
        <taxon>Actinomycetota</taxon>
        <taxon>Actinomycetes</taxon>
        <taxon>Mycobacteriales</taxon>
        <taxon>Corynebacteriaceae</taxon>
        <taxon>Corynebacterium</taxon>
    </lineage>
</organism>
<evidence type="ECO:0000256" key="3">
    <source>
        <dbReference type="SAM" id="SignalP"/>
    </source>
</evidence>
<keyword evidence="2" id="KW-1133">Transmembrane helix</keyword>
<feature type="compositionally biased region" description="Basic and acidic residues" evidence="1">
    <location>
        <begin position="88"/>
        <end position="103"/>
    </location>
</feature>
<feature type="transmembrane region" description="Helical" evidence="2">
    <location>
        <begin position="113"/>
        <end position="137"/>
    </location>
</feature>
<dbReference type="RefSeq" id="WP_095660197.1">
    <property type="nucleotide sequence ID" value="NZ_CP019688.1"/>
</dbReference>
<dbReference type="EMBL" id="CP019688">
    <property type="protein sequence ID" value="AQQ15519.1"/>
    <property type="molecule type" value="Genomic_DNA"/>
</dbReference>
<evidence type="ECO:0000256" key="1">
    <source>
        <dbReference type="SAM" id="MobiDB-lite"/>
    </source>
</evidence>
<feature type="chain" id="PRO_5013315456" description="Or membrane protein" evidence="3">
    <location>
        <begin position="28"/>
        <end position="145"/>
    </location>
</feature>
<evidence type="ECO:0000313" key="4">
    <source>
        <dbReference type="EMBL" id="AQQ15519.1"/>
    </source>
</evidence>
<reference evidence="4 5" key="1">
    <citation type="submission" date="2016-12" db="EMBL/GenBank/DDBJ databases">
        <authorList>
            <person name="Song W.-J."/>
            <person name="Kurnit D.M."/>
        </authorList>
    </citation>
    <scope>NUCLEOTIDE SEQUENCE [LARGE SCALE GENOMIC DNA]</scope>
    <source>
        <strain evidence="4 5">DSM 30827</strain>
    </source>
</reference>